<dbReference type="InterPro" id="IPR036047">
    <property type="entry name" value="F-box-like_dom_sf"/>
</dbReference>
<feature type="non-terminal residue" evidence="3">
    <location>
        <position position="124"/>
    </location>
</feature>
<sequence>MRTSIKKMTSTKERDHKNPEKPLWGQIPVPVLLVIYTHLGDVDRVSMARVCKTWNQVFHFPALWRTRLIEFGGRRSKGKIKYDALMKSKKASPKSYGKCSIKFAEQFATSLQDITIKFHLIHGR</sequence>
<comment type="caution">
    <text evidence="3">The sequence shown here is derived from an EMBL/GenBank/DDBJ whole genome shotgun (WGS) entry which is preliminary data.</text>
</comment>
<evidence type="ECO:0000256" key="1">
    <source>
        <dbReference type="SAM" id="MobiDB-lite"/>
    </source>
</evidence>
<feature type="region of interest" description="Disordered" evidence="1">
    <location>
        <begin position="1"/>
        <end position="22"/>
    </location>
</feature>
<keyword evidence="4" id="KW-1185">Reference proteome</keyword>
<dbReference type="Pfam" id="PF12937">
    <property type="entry name" value="F-box-like"/>
    <property type="match status" value="1"/>
</dbReference>
<gene>
    <name evidence="3" type="ORF">GSLYS_00004289001</name>
</gene>
<evidence type="ECO:0000313" key="4">
    <source>
        <dbReference type="Proteomes" id="UP001497497"/>
    </source>
</evidence>
<organism evidence="3 4">
    <name type="scientific">Lymnaea stagnalis</name>
    <name type="common">Great pond snail</name>
    <name type="synonym">Helix stagnalis</name>
    <dbReference type="NCBI Taxonomy" id="6523"/>
    <lineage>
        <taxon>Eukaryota</taxon>
        <taxon>Metazoa</taxon>
        <taxon>Spiralia</taxon>
        <taxon>Lophotrochozoa</taxon>
        <taxon>Mollusca</taxon>
        <taxon>Gastropoda</taxon>
        <taxon>Heterobranchia</taxon>
        <taxon>Euthyneura</taxon>
        <taxon>Panpulmonata</taxon>
        <taxon>Hygrophila</taxon>
        <taxon>Lymnaeoidea</taxon>
        <taxon>Lymnaeidae</taxon>
        <taxon>Lymnaea</taxon>
    </lineage>
</organism>
<protein>
    <recommendedName>
        <fullName evidence="2">F-box domain-containing protein</fullName>
    </recommendedName>
</protein>
<feature type="compositionally biased region" description="Basic and acidic residues" evidence="1">
    <location>
        <begin position="10"/>
        <end position="20"/>
    </location>
</feature>
<feature type="domain" description="F-box" evidence="2">
    <location>
        <begin position="24"/>
        <end position="68"/>
    </location>
</feature>
<evidence type="ECO:0000259" key="2">
    <source>
        <dbReference type="Pfam" id="PF12937"/>
    </source>
</evidence>
<reference evidence="3 4" key="1">
    <citation type="submission" date="2024-04" db="EMBL/GenBank/DDBJ databases">
        <authorList>
            <consortium name="Genoscope - CEA"/>
            <person name="William W."/>
        </authorList>
    </citation>
    <scope>NUCLEOTIDE SEQUENCE [LARGE SCALE GENOMIC DNA]</scope>
</reference>
<proteinExistence type="predicted"/>
<evidence type="ECO:0000313" key="3">
    <source>
        <dbReference type="EMBL" id="CAL1530156.1"/>
    </source>
</evidence>
<dbReference type="EMBL" id="CAXITT010000063">
    <property type="protein sequence ID" value="CAL1530156.1"/>
    <property type="molecule type" value="Genomic_DNA"/>
</dbReference>
<name>A0AAV2H8T3_LYMST</name>
<dbReference type="Gene3D" id="1.20.1280.50">
    <property type="match status" value="1"/>
</dbReference>
<accession>A0AAV2H8T3</accession>
<dbReference type="AlphaFoldDB" id="A0AAV2H8T3"/>
<dbReference type="SUPFAM" id="SSF81383">
    <property type="entry name" value="F-box domain"/>
    <property type="match status" value="1"/>
</dbReference>
<dbReference type="InterPro" id="IPR001810">
    <property type="entry name" value="F-box_dom"/>
</dbReference>
<dbReference type="Proteomes" id="UP001497497">
    <property type="component" value="Unassembled WGS sequence"/>
</dbReference>
<dbReference type="FunFam" id="1.20.1280.50:FF:000005">
    <property type="entry name" value="F-box/LRR-repeat protein 3 isoform X1"/>
    <property type="match status" value="1"/>
</dbReference>